<reference evidence="1 2" key="1">
    <citation type="submission" date="2018-06" db="EMBL/GenBank/DDBJ databases">
        <authorList>
            <consortium name="Pathogen Informatics"/>
            <person name="Doyle S."/>
        </authorList>
    </citation>
    <scope>NUCLEOTIDE SEQUENCE [LARGE SCALE GENOMIC DNA]</scope>
    <source>
        <strain evidence="1 2">NCTC8261</strain>
    </source>
</reference>
<proteinExistence type="predicted"/>
<dbReference type="AlphaFoldDB" id="A0A379WSD4"/>
<evidence type="ECO:0000313" key="2">
    <source>
        <dbReference type="Proteomes" id="UP000254712"/>
    </source>
</evidence>
<dbReference type="EMBL" id="UGXT01000002">
    <property type="protein sequence ID" value="SUH37065.1"/>
    <property type="molecule type" value="Genomic_DNA"/>
</dbReference>
<protein>
    <submittedName>
        <fullName evidence="1">Uncharacterized protein</fullName>
    </submittedName>
</protein>
<evidence type="ECO:0000313" key="1">
    <source>
        <dbReference type="EMBL" id="SUH37065.1"/>
    </source>
</evidence>
<name>A0A379WSD4_SALET</name>
<sequence length="30" mass="3553">MSSLKEAYFVMIFIYKIVVLVLKECKKETV</sequence>
<gene>
    <name evidence="1" type="ORF">NCTC8261_03347</name>
</gene>
<organism evidence="1 2">
    <name type="scientific">Salmonella enterica I</name>
    <dbReference type="NCBI Taxonomy" id="59201"/>
    <lineage>
        <taxon>Bacteria</taxon>
        <taxon>Pseudomonadati</taxon>
        <taxon>Pseudomonadota</taxon>
        <taxon>Gammaproteobacteria</taxon>
        <taxon>Enterobacterales</taxon>
        <taxon>Enterobacteriaceae</taxon>
        <taxon>Salmonella</taxon>
    </lineage>
</organism>
<accession>A0A379WSD4</accession>
<dbReference type="Proteomes" id="UP000254712">
    <property type="component" value="Unassembled WGS sequence"/>
</dbReference>